<organism evidence="1 2">
    <name type="scientific">Pallidibacillus pasinlerensis</name>
    <dbReference type="NCBI Taxonomy" id="2703818"/>
    <lineage>
        <taxon>Bacteria</taxon>
        <taxon>Bacillati</taxon>
        <taxon>Bacillota</taxon>
        <taxon>Bacilli</taxon>
        <taxon>Bacillales</taxon>
        <taxon>Bacillaceae</taxon>
        <taxon>Pallidibacillus</taxon>
    </lineage>
</organism>
<name>A0ABW9ZZG1_9BACI</name>
<dbReference type="EMBL" id="JAACYS010000005">
    <property type="protein sequence ID" value="NCU16561.1"/>
    <property type="molecule type" value="Genomic_DNA"/>
</dbReference>
<dbReference type="Pfam" id="PF06338">
    <property type="entry name" value="ComK"/>
    <property type="match status" value="1"/>
</dbReference>
<evidence type="ECO:0000313" key="2">
    <source>
        <dbReference type="Proteomes" id="UP000743899"/>
    </source>
</evidence>
<keyword evidence="2" id="KW-1185">Reference proteome</keyword>
<comment type="caution">
    <text evidence="1">The sequence shown here is derived from an EMBL/GenBank/DDBJ whole genome shotgun (WGS) entry which is preliminary data.</text>
</comment>
<accession>A0ABW9ZZG1</accession>
<sequence length="204" mass="23913">MNNKVIEEIDFDPLVMAVIPIKYGSKIFSKILKMDNEHIFPLRPLEVIKRSCQYYASSFNGRKEGTKKLIGVTHKPPIVIDPVQSIYVFPTASPNQPHCIWISHEHVFDYYKDNNDNTRTRVIFRNNQEIVVPISIHSFENQMLRTALLRTKIDQRSAPERWNKQKIIETSYRGAEAMEPYTPYEVNYDMSLLSMESFSKRLNK</sequence>
<protein>
    <submittedName>
        <fullName evidence="1">Transcriptional regulator</fullName>
    </submittedName>
</protein>
<dbReference type="RefSeq" id="WP_161919399.1">
    <property type="nucleotide sequence ID" value="NZ_JAACYS010000005.1"/>
</dbReference>
<gene>
    <name evidence="1" type="ORF">GW534_02065</name>
</gene>
<dbReference type="Proteomes" id="UP000743899">
    <property type="component" value="Unassembled WGS sequence"/>
</dbReference>
<proteinExistence type="predicted"/>
<evidence type="ECO:0000313" key="1">
    <source>
        <dbReference type="EMBL" id="NCU16561.1"/>
    </source>
</evidence>
<dbReference type="InterPro" id="IPR010461">
    <property type="entry name" value="ComK"/>
</dbReference>
<reference evidence="1 2" key="1">
    <citation type="submission" date="2020-01" db="EMBL/GenBank/DDBJ databases">
        <title>A novel Bacillus sp. from Pasinler.</title>
        <authorList>
            <person name="Adiguzel A."/>
            <person name="Ay H."/>
            <person name="Baltaci M.O."/>
        </authorList>
    </citation>
    <scope>NUCLEOTIDE SEQUENCE [LARGE SCALE GENOMIC DNA]</scope>
    <source>
        <strain evidence="1 2">P1</strain>
    </source>
</reference>